<dbReference type="GO" id="GO:0004519">
    <property type="term" value="F:endonuclease activity"/>
    <property type="evidence" value="ECO:0007669"/>
    <property type="project" value="UniProtKB-KW"/>
</dbReference>
<comment type="caution">
    <text evidence="1">The sequence shown here is derived from an EMBL/GenBank/DDBJ whole genome shotgun (WGS) entry which is preliminary data.</text>
</comment>
<accession>A0A6G3ZZ52</accession>
<keyword evidence="1" id="KW-0540">Nuclease</keyword>
<keyword evidence="1" id="KW-0378">Hydrolase</keyword>
<organism evidence="1">
    <name type="scientific">Paenibacillus sp. SYP-B3998</name>
    <dbReference type="NCBI Taxonomy" id="2678564"/>
    <lineage>
        <taxon>Bacteria</taxon>
        <taxon>Bacillati</taxon>
        <taxon>Bacillota</taxon>
        <taxon>Bacilli</taxon>
        <taxon>Bacillales</taxon>
        <taxon>Paenibacillaceae</taxon>
        <taxon>Paenibacillus</taxon>
    </lineage>
</organism>
<reference evidence="1" key="1">
    <citation type="submission" date="2020-02" db="EMBL/GenBank/DDBJ databases">
        <authorList>
            <person name="Shen X.-R."/>
            <person name="Zhang Y.-X."/>
        </authorList>
    </citation>
    <scope>NUCLEOTIDE SEQUENCE</scope>
    <source>
        <strain evidence="1">SYP-B3998</strain>
    </source>
</reference>
<dbReference type="InterPro" id="IPR003615">
    <property type="entry name" value="HNH_nuc"/>
</dbReference>
<sequence>MSIGDKDIKKLWGLAAGRCSFPKCGVDCIPFLDEESPTIIGEMAHIIAKKPDGPRGVSGGSEDKYENLILLCPTHHTTIDKAPEGVYSVDLINEWKRQHEEKVNNYMHSIRYSTINEVAKAIKRLLLKNHKIWQEFGPESYRAKENPISNISEYWDLIKLSVIVPNNKKIISIIEAHEDIFDIDEYSICIDFIVNAELFEKSCYSIIENTKRFPPKFTEVIDKYVYEK</sequence>
<name>A0A6G3ZZ52_9BACL</name>
<dbReference type="AlphaFoldDB" id="A0A6G3ZZ52"/>
<proteinExistence type="predicted"/>
<dbReference type="EMBL" id="JAAIKC010000003">
    <property type="protein sequence ID" value="NEW06859.1"/>
    <property type="molecule type" value="Genomic_DNA"/>
</dbReference>
<dbReference type="CDD" id="cd00085">
    <property type="entry name" value="HNHc"/>
    <property type="match status" value="1"/>
</dbReference>
<evidence type="ECO:0000313" key="1">
    <source>
        <dbReference type="EMBL" id="NEW06859.1"/>
    </source>
</evidence>
<protein>
    <submittedName>
        <fullName evidence="1">HNH endonuclease</fullName>
    </submittedName>
</protein>
<gene>
    <name evidence="1" type="ORF">GK047_12670</name>
</gene>
<dbReference type="RefSeq" id="WP_163946603.1">
    <property type="nucleotide sequence ID" value="NZ_JAAIKC010000003.1"/>
</dbReference>
<keyword evidence="1" id="KW-0255">Endonuclease</keyword>